<dbReference type="PROSITE" id="PS51257">
    <property type="entry name" value="PROKAR_LIPOPROTEIN"/>
    <property type="match status" value="1"/>
</dbReference>
<dbReference type="OrthoDB" id="6708821at2"/>
<dbReference type="AlphaFoldDB" id="A0A4Q1JSL8"/>
<dbReference type="GO" id="GO:0031241">
    <property type="term" value="C:periplasmic side of cell outer membrane"/>
    <property type="evidence" value="ECO:0007669"/>
    <property type="project" value="TreeGrafter"/>
</dbReference>
<feature type="chain" id="PRO_5020523576" evidence="2">
    <location>
        <begin position="25"/>
        <end position="463"/>
    </location>
</feature>
<dbReference type="EMBL" id="SAWZ01000010">
    <property type="protein sequence ID" value="RXR01415.1"/>
    <property type="molecule type" value="Genomic_DNA"/>
</dbReference>
<accession>A0A4Q1JSL8</accession>
<dbReference type="InterPro" id="IPR028082">
    <property type="entry name" value="Peripla_BP_I"/>
</dbReference>
<evidence type="ECO:0000256" key="1">
    <source>
        <dbReference type="ARBA" id="ARBA00023136"/>
    </source>
</evidence>
<dbReference type="GO" id="GO:0009252">
    <property type="term" value="P:peptidoglycan biosynthetic process"/>
    <property type="evidence" value="ECO:0007669"/>
    <property type="project" value="TreeGrafter"/>
</dbReference>
<comment type="caution">
    <text evidence="3">The sequence shown here is derived from an EMBL/GenBank/DDBJ whole genome shotgun (WGS) entry which is preliminary data.</text>
</comment>
<proteinExistence type="predicted"/>
<organism evidence="3 4">
    <name type="scientific">Pseudoxanthomonas composti</name>
    <dbReference type="NCBI Taxonomy" id="2137479"/>
    <lineage>
        <taxon>Bacteria</taxon>
        <taxon>Pseudomonadati</taxon>
        <taxon>Pseudomonadota</taxon>
        <taxon>Gammaproteobacteria</taxon>
        <taxon>Lysobacterales</taxon>
        <taxon>Lysobacteraceae</taxon>
        <taxon>Pseudoxanthomonas</taxon>
    </lineage>
</organism>
<dbReference type="GO" id="GO:0030234">
    <property type="term" value="F:enzyme regulator activity"/>
    <property type="evidence" value="ECO:0007669"/>
    <property type="project" value="TreeGrafter"/>
</dbReference>
<dbReference type="PANTHER" id="PTHR38038">
    <property type="entry name" value="PENICILLIN-BINDING PROTEIN ACTIVATOR LPOA"/>
    <property type="match status" value="1"/>
</dbReference>
<evidence type="ECO:0000313" key="3">
    <source>
        <dbReference type="EMBL" id="RXR01415.1"/>
    </source>
</evidence>
<feature type="signal peptide" evidence="2">
    <location>
        <begin position="1"/>
        <end position="24"/>
    </location>
</feature>
<dbReference type="Pfam" id="PF04348">
    <property type="entry name" value="LppC"/>
    <property type="match status" value="1"/>
</dbReference>
<evidence type="ECO:0000313" key="4">
    <source>
        <dbReference type="Proteomes" id="UP000289784"/>
    </source>
</evidence>
<dbReference type="Gene3D" id="3.40.50.2300">
    <property type="match status" value="2"/>
</dbReference>
<gene>
    <name evidence="3" type="ORF">EPA99_15915</name>
</gene>
<dbReference type="PANTHER" id="PTHR38038:SF1">
    <property type="entry name" value="PENICILLIN-BINDING PROTEIN ACTIVATOR LPOA"/>
    <property type="match status" value="1"/>
</dbReference>
<dbReference type="CDD" id="cd06339">
    <property type="entry name" value="PBP1_YraM_LppC_lipoprotein-like"/>
    <property type="match status" value="1"/>
</dbReference>
<keyword evidence="3" id="KW-0449">Lipoprotein</keyword>
<reference evidence="3 4" key="1">
    <citation type="submission" date="2019-01" db="EMBL/GenBank/DDBJ databases">
        <title>Pseudoxanthomonas composti sp. nov., isolated from compost.</title>
        <authorList>
            <person name="Yang G."/>
        </authorList>
    </citation>
    <scope>NUCLEOTIDE SEQUENCE [LARGE SCALE GENOMIC DNA]</scope>
    <source>
        <strain evidence="3 4">GSS15</strain>
    </source>
</reference>
<protein>
    <submittedName>
        <fullName evidence="3">LppC family lipoprotein</fullName>
    </submittedName>
</protein>
<keyword evidence="2" id="KW-0732">Signal</keyword>
<evidence type="ECO:0000256" key="2">
    <source>
        <dbReference type="SAM" id="SignalP"/>
    </source>
</evidence>
<keyword evidence="4" id="KW-1185">Reference proteome</keyword>
<sequence length="463" mass="47500">MDKRFAWIAPVLVSALLLGGCATTQTSGGGGGPHPSAAGSAAFRQAADLARSGAQLTGQARAENVRKIQQLLQGLDNPTLSKETGALPVGDPLYPYAGKLMADRGLALPRPFDRATAWNFEAAQRPPADRDGYRPPVKLAVLLPLSGPLAVAAAPVRDGLLAGYYGESRRRPEIQFIDTTGTPAGALAAYGKAQQAGADFVVGPLGRDEVGAVFGQPSLPVPLLALNRGSSEPPATAVGFSLAPEDDGIGAADYLFQREHKQVLVIRGQDDNATRAATAFAEHFTELGGNVTQTIAVADAPPDMLAALTAAASQGVDAVFLSIKGSTARVLAPQLAMSGLAGKARVGSSQLTQGTGKAEEDRVLDGIIYPTEAWTARGVEGLPAASSVASTLPTARGGAARLFAFGFDAWQLTAYLEKLSLGANATLRGATGVLSLDGFGNVQRAPAWATFSGGRPTPIAEGG</sequence>
<name>A0A4Q1JSL8_9GAMM</name>
<dbReference type="InterPro" id="IPR007443">
    <property type="entry name" value="LpoA"/>
</dbReference>
<dbReference type="SUPFAM" id="SSF53822">
    <property type="entry name" value="Periplasmic binding protein-like I"/>
    <property type="match status" value="1"/>
</dbReference>
<dbReference type="Proteomes" id="UP000289784">
    <property type="component" value="Unassembled WGS sequence"/>
</dbReference>
<keyword evidence="1" id="KW-0472">Membrane</keyword>